<dbReference type="EMBL" id="BGZK01002550">
    <property type="protein sequence ID" value="GBP94818.1"/>
    <property type="molecule type" value="Genomic_DNA"/>
</dbReference>
<accession>A0A4C2A428</accession>
<dbReference type="AlphaFoldDB" id="A0A4C2A428"/>
<evidence type="ECO:0000256" key="1">
    <source>
        <dbReference type="SAM" id="MobiDB-lite"/>
    </source>
</evidence>
<dbReference type="InterPro" id="IPR012337">
    <property type="entry name" value="RNaseH-like_sf"/>
</dbReference>
<dbReference type="Proteomes" id="UP000299102">
    <property type="component" value="Unassembled WGS sequence"/>
</dbReference>
<proteinExistence type="predicted"/>
<dbReference type="OrthoDB" id="8124016at2759"/>
<organism evidence="2 3">
    <name type="scientific">Eumeta variegata</name>
    <name type="common">Bagworm moth</name>
    <name type="synonym">Eumeta japonica</name>
    <dbReference type="NCBI Taxonomy" id="151549"/>
    <lineage>
        <taxon>Eukaryota</taxon>
        <taxon>Metazoa</taxon>
        <taxon>Ecdysozoa</taxon>
        <taxon>Arthropoda</taxon>
        <taxon>Hexapoda</taxon>
        <taxon>Insecta</taxon>
        <taxon>Pterygota</taxon>
        <taxon>Neoptera</taxon>
        <taxon>Endopterygota</taxon>
        <taxon>Lepidoptera</taxon>
        <taxon>Glossata</taxon>
        <taxon>Ditrysia</taxon>
        <taxon>Tineoidea</taxon>
        <taxon>Psychidae</taxon>
        <taxon>Oiketicinae</taxon>
        <taxon>Eumeta</taxon>
    </lineage>
</organism>
<evidence type="ECO:0000313" key="3">
    <source>
        <dbReference type="Proteomes" id="UP000299102"/>
    </source>
</evidence>
<evidence type="ECO:0000313" key="2">
    <source>
        <dbReference type="EMBL" id="GBP94818.1"/>
    </source>
</evidence>
<evidence type="ECO:0008006" key="4">
    <source>
        <dbReference type="Google" id="ProtNLM"/>
    </source>
</evidence>
<dbReference type="SUPFAM" id="SSF53098">
    <property type="entry name" value="Ribonuclease H-like"/>
    <property type="match status" value="1"/>
</dbReference>
<feature type="non-terminal residue" evidence="2">
    <location>
        <position position="404"/>
    </location>
</feature>
<sequence>MSMCVYVYVYVRMCGCRYGCAYGCVCRFYLKRHNSKDGNGNMEIRNLQMRNAKWKEEWNQYTNEEGASAPAGYENMQQQKLNFKIPPIQSFGEILARLAAKDGFTINGITKSEFICDSFSAKGYKLPMCVNNVMNLILKYYEDKEKEIVKELSDICSSVYIPGKCGAVEVRQIVEERLKYFGVKFESDVVAVADGPNSEVIVARNALHNDDKHSSSDETSGTDTGDESYIFNEEPRPQIIDYKNNVMTETRSIIKFFRKSPLKSITLQKHVVAEFGVELVLLLDVKTRWNSMLTMIEQFLKLKNAIKKALIDLASSQKWNEDNITVLQKLQMISTPKKLRSRGVEMFWVKDKGSTIPLYSVHGHPLEPRELAVAGRDRFVRIYDRRKSNKPINMYCPSFFHETV</sequence>
<name>A0A4C2A428_EUMVA</name>
<feature type="region of interest" description="Disordered" evidence="1">
    <location>
        <begin position="210"/>
        <end position="230"/>
    </location>
</feature>
<gene>
    <name evidence="2" type="ORF">EVAR_91216_1</name>
</gene>
<keyword evidence="3" id="KW-1185">Reference proteome</keyword>
<reference evidence="2 3" key="1">
    <citation type="journal article" date="2019" name="Commun. Biol.">
        <title>The bagworm genome reveals a unique fibroin gene that provides high tensile strength.</title>
        <authorList>
            <person name="Kono N."/>
            <person name="Nakamura H."/>
            <person name="Ohtoshi R."/>
            <person name="Tomita M."/>
            <person name="Numata K."/>
            <person name="Arakawa K."/>
        </authorList>
    </citation>
    <scope>NUCLEOTIDE SEQUENCE [LARGE SCALE GENOMIC DNA]</scope>
</reference>
<protein>
    <recommendedName>
        <fullName evidence="4">Zinc finger BED domain-containing protein 4</fullName>
    </recommendedName>
</protein>
<comment type="caution">
    <text evidence="2">The sequence shown here is derived from an EMBL/GenBank/DDBJ whole genome shotgun (WGS) entry which is preliminary data.</text>
</comment>